<organism evidence="2">
    <name type="scientific">Rhizophagus irregularis (strain DAOM 181602 / DAOM 197198 / MUCL 43194)</name>
    <name type="common">Arbuscular mycorrhizal fungus</name>
    <name type="synonym">Glomus intraradices</name>
    <dbReference type="NCBI Taxonomy" id="747089"/>
    <lineage>
        <taxon>Eukaryota</taxon>
        <taxon>Fungi</taxon>
        <taxon>Fungi incertae sedis</taxon>
        <taxon>Mucoromycota</taxon>
        <taxon>Glomeromycotina</taxon>
        <taxon>Glomeromycetes</taxon>
        <taxon>Glomerales</taxon>
        <taxon>Glomeraceae</taxon>
        <taxon>Rhizophagus</taxon>
    </lineage>
</organism>
<dbReference type="VEuPathDB" id="FungiDB:RhiirFUN_007762"/>
<feature type="compositionally biased region" description="Low complexity" evidence="1">
    <location>
        <begin position="1"/>
        <end position="10"/>
    </location>
</feature>
<dbReference type="EMBL" id="KI294997">
    <property type="protein sequence ID" value="ESA03470.1"/>
    <property type="molecule type" value="Genomic_DNA"/>
</dbReference>
<dbReference type="HOGENOM" id="CLU_720738_0_0_1"/>
<feature type="region of interest" description="Disordered" evidence="1">
    <location>
        <begin position="1"/>
        <end position="61"/>
    </location>
</feature>
<name>U9T5N8_RHIID</name>
<feature type="compositionally biased region" description="Basic and acidic residues" evidence="1">
    <location>
        <begin position="46"/>
        <end position="61"/>
    </location>
</feature>
<feature type="compositionally biased region" description="Acidic residues" evidence="1">
    <location>
        <begin position="35"/>
        <end position="45"/>
    </location>
</feature>
<accession>U9T5N8</accession>
<protein>
    <submittedName>
        <fullName evidence="2">Uncharacterized protein</fullName>
    </submittedName>
</protein>
<feature type="compositionally biased region" description="Acidic residues" evidence="1">
    <location>
        <begin position="11"/>
        <end position="28"/>
    </location>
</feature>
<proteinExistence type="predicted"/>
<reference evidence="2" key="1">
    <citation type="submission" date="2013-07" db="EMBL/GenBank/DDBJ databases">
        <title>The genome of an arbuscular mycorrhizal fungus provides insights into the evolution of the oldest plant symbiosis.</title>
        <authorList>
            <consortium name="DOE Joint Genome Institute"/>
            <person name="Tisserant E."/>
            <person name="Malbreil M."/>
            <person name="Kuo A."/>
            <person name="Kohler A."/>
            <person name="Symeonidi A."/>
            <person name="Balestrini R."/>
            <person name="Charron P."/>
            <person name="Duensing N."/>
            <person name="Frei-dit-Frey N."/>
            <person name="Gianinazzi-Pearson V."/>
            <person name="Gilbert B."/>
            <person name="Handa Y."/>
            <person name="Hijri M."/>
            <person name="Kaul R."/>
            <person name="Kawaguchi M."/>
            <person name="Krajinski F."/>
            <person name="Lammers P."/>
            <person name="Lapierre D."/>
            <person name="Masclaux F.G."/>
            <person name="Murat C."/>
            <person name="Morin E."/>
            <person name="Ndikumana S."/>
            <person name="Pagni M."/>
            <person name="Petitpierre D."/>
            <person name="Requena N."/>
            <person name="Rosikiewicz P."/>
            <person name="Riley R."/>
            <person name="Saito K."/>
            <person name="San Clemente H."/>
            <person name="Shapiro H."/>
            <person name="van Tuinen D."/>
            <person name="Becard G."/>
            <person name="Bonfante P."/>
            <person name="Paszkowski U."/>
            <person name="Shachar-Hill Y."/>
            <person name="Young J.P."/>
            <person name="Sanders I.R."/>
            <person name="Henrissat B."/>
            <person name="Rensing S.A."/>
            <person name="Grigoriev I.V."/>
            <person name="Corradi N."/>
            <person name="Roux C."/>
            <person name="Martin F."/>
        </authorList>
    </citation>
    <scope>NUCLEOTIDE SEQUENCE</scope>
    <source>
        <strain evidence="2">DAOM 197198</strain>
    </source>
</reference>
<dbReference type="AlphaFoldDB" id="U9T5N8"/>
<sequence>VSASNFNDNVDNSEENEENVDNYDEETDYNSHDGNEEENNYGEETDYNHHDGNKEENDDNYREETDYNYHEESNYSEENVYYDDSSNIEDKDKLKDDYNMEENNIIDESDNHEDTIVDSSIGCDHMLNIDGRPEIESEEKKEYWHGDLWAESPLFGQEKIAINRGRVYVQLENMPFDIRKLVHNHFVLGFVPFGGCFEDFICPFIKDMKRLEKGILMNIQGIDCWIIASLGCVTADLPQRNDLAGVKRHGAIRGCRICLVTKENSTDLILDIASVSRCHHITDSQFKIIFTASTLRQQNNIAKEYSLQTRLPILDQLQCERHLQSPQDIYHIIASKTLKLLKVTIFMLSPEGERNFISVWKLFKYSHQWSKLPNPISHIETFMM</sequence>
<feature type="non-terminal residue" evidence="2">
    <location>
        <position position="1"/>
    </location>
</feature>
<evidence type="ECO:0000313" key="2">
    <source>
        <dbReference type="EMBL" id="ESA03470.1"/>
    </source>
</evidence>
<gene>
    <name evidence="2" type="ORF">GLOINDRAFT_571</name>
</gene>
<evidence type="ECO:0000256" key="1">
    <source>
        <dbReference type="SAM" id="MobiDB-lite"/>
    </source>
</evidence>